<feature type="domain" description="C2" evidence="9">
    <location>
        <begin position="874"/>
        <end position="997"/>
    </location>
</feature>
<dbReference type="GO" id="GO:0005737">
    <property type="term" value="C:cytoplasm"/>
    <property type="evidence" value="ECO:0007669"/>
    <property type="project" value="UniProtKB-ARBA"/>
</dbReference>
<feature type="domain" description="PH" evidence="8">
    <location>
        <begin position="1713"/>
        <end position="1810"/>
    </location>
</feature>
<proteinExistence type="predicted"/>
<feature type="domain" description="PH" evidence="8">
    <location>
        <begin position="32"/>
        <end position="133"/>
    </location>
</feature>
<organism evidence="10 11">
    <name type="scientific">Prymnesium parvum</name>
    <name type="common">Toxic golden alga</name>
    <dbReference type="NCBI Taxonomy" id="97485"/>
    <lineage>
        <taxon>Eukaryota</taxon>
        <taxon>Haptista</taxon>
        <taxon>Haptophyta</taxon>
        <taxon>Prymnesiophyceae</taxon>
        <taxon>Prymnesiales</taxon>
        <taxon>Prymnesiaceae</taxon>
        <taxon>Prymnesium</taxon>
    </lineage>
</organism>
<dbReference type="InterPro" id="IPR037721">
    <property type="entry name" value="Ferlin"/>
</dbReference>
<dbReference type="InterPro" id="IPR037724">
    <property type="entry name" value="C2E_Ferlin"/>
</dbReference>
<keyword evidence="2 7" id="KW-0812">Transmembrane</keyword>
<dbReference type="GO" id="GO:0098588">
    <property type="term" value="C:bounding membrane of organelle"/>
    <property type="evidence" value="ECO:0007669"/>
    <property type="project" value="UniProtKB-ARBA"/>
</dbReference>
<dbReference type="Gene3D" id="2.30.29.30">
    <property type="entry name" value="Pleckstrin-homology domain (PH domain)/Phosphotyrosine-binding domain (PTB)"/>
    <property type="match status" value="2"/>
</dbReference>
<comment type="caution">
    <text evidence="10">The sequence shown here is derived from an EMBL/GenBank/DDBJ whole genome shotgun (WGS) entry which is preliminary data.</text>
</comment>
<dbReference type="SUPFAM" id="SSF50729">
    <property type="entry name" value="PH domain-like"/>
    <property type="match status" value="2"/>
</dbReference>
<gene>
    <name evidence="10" type="ORF">AB1Y20_003861</name>
</gene>
<feature type="domain" description="C2" evidence="9">
    <location>
        <begin position="2266"/>
        <end position="2395"/>
    </location>
</feature>
<dbReference type="CDD" id="cd00030">
    <property type="entry name" value="C2"/>
    <property type="match status" value="2"/>
</dbReference>
<evidence type="ECO:0000256" key="5">
    <source>
        <dbReference type="ARBA" id="ARBA00023136"/>
    </source>
</evidence>
<keyword evidence="11" id="KW-1185">Reference proteome</keyword>
<evidence type="ECO:0000256" key="1">
    <source>
        <dbReference type="ARBA" id="ARBA00004167"/>
    </source>
</evidence>
<feature type="domain" description="C2" evidence="9">
    <location>
        <begin position="1251"/>
        <end position="1386"/>
    </location>
</feature>
<keyword evidence="4 7" id="KW-1133">Transmembrane helix</keyword>
<feature type="compositionally biased region" description="Acidic residues" evidence="6">
    <location>
        <begin position="685"/>
        <end position="706"/>
    </location>
</feature>
<evidence type="ECO:0000256" key="7">
    <source>
        <dbReference type="SAM" id="Phobius"/>
    </source>
</evidence>
<evidence type="ECO:0000259" key="9">
    <source>
        <dbReference type="PROSITE" id="PS50004"/>
    </source>
</evidence>
<dbReference type="Pfam" id="PF00168">
    <property type="entry name" value="C2"/>
    <property type="match status" value="6"/>
</dbReference>
<dbReference type="Pfam" id="PF00169">
    <property type="entry name" value="PH"/>
    <property type="match status" value="2"/>
</dbReference>
<dbReference type="PROSITE" id="PS50004">
    <property type="entry name" value="C2"/>
    <property type="match status" value="7"/>
</dbReference>
<feature type="domain" description="C2" evidence="9">
    <location>
        <begin position="1423"/>
        <end position="1570"/>
    </location>
</feature>
<evidence type="ECO:0008006" key="12">
    <source>
        <dbReference type="Google" id="ProtNLM"/>
    </source>
</evidence>
<dbReference type="InterPro" id="IPR006614">
    <property type="entry name" value="Peroxin/Ferlin"/>
</dbReference>
<dbReference type="SMART" id="SM00693">
    <property type="entry name" value="DysFN"/>
    <property type="match status" value="2"/>
</dbReference>
<feature type="region of interest" description="Disordered" evidence="6">
    <location>
        <begin position="161"/>
        <end position="199"/>
    </location>
</feature>
<dbReference type="InterPro" id="IPR035892">
    <property type="entry name" value="C2_domain_sf"/>
</dbReference>
<feature type="region of interest" description="Disordered" evidence="6">
    <location>
        <begin position="685"/>
        <end position="717"/>
    </location>
</feature>
<dbReference type="CDD" id="cd04037">
    <property type="entry name" value="C2E_Ferlin"/>
    <property type="match status" value="1"/>
</dbReference>
<keyword evidence="5 7" id="KW-0472">Membrane</keyword>
<evidence type="ECO:0000256" key="2">
    <source>
        <dbReference type="ARBA" id="ARBA00022692"/>
    </source>
</evidence>
<reference evidence="10 11" key="1">
    <citation type="journal article" date="2024" name="Science">
        <title>Giant polyketide synthase enzymes in the biosynthesis of giant marine polyether toxins.</title>
        <authorList>
            <person name="Fallon T.R."/>
            <person name="Shende V.V."/>
            <person name="Wierzbicki I.H."/>
            <person name="Pendleton A.L."/>
            <person name="Watervoot N.F."/>
            <person name="Auber R.P."/>
            <person name="Gonzalez D.J."/>
            <person name="Wisecaver J.H."/>
            <person name="Moore B.S."/>
        </authorList>
    </citation>
    <scope>NUCLEOTIDE SEQUENCE [LARGE SCALE GENOMIC DNA]</scope>
    <source>
        <strain evidence="10 11">12B1</strain>
    </source>
</reference>
<feature type="transmembrane region" description="Helical" evidence="7">
    <location>
        <begin position="2541"/>
        <end position="2562"/>
    </location>
</feature>
<dbReference type="InterPro" id="IPR000008">
    <property type="entry name" value="C2_dom"/>
</dbReference>
<feature type="domain" description="C2" evidence="9">
    <location>
        <begin position="703"/>
        <end position="823"/>
    </location>
</feature>
<dbReference type="InterPro" id="IPR001849">
    <property type="entry name" value="PH_domain"/>
</dbReference>
<dbReference type="SUPFAM" id="SSF49562">
    <property type="entry name" value="C2 domain (Calcium/lipid-binding domain, CaLB)"/>
    <property type="match status" value="6"/>
</dbReference>
<keyword evidence="3" id="KW-0677">Repeat</keyword>
<evidence type="ECO:0000313" key="11">
    <source>
        <dbReference type="Proteomes" id="UP001515480"/>
    </source>
</evidence>
<evidence type="ECO:0000256" key="3">
    <source>
        <dbReference type="ARBA" id="ARBA00022737"/>
    </source>
</evidence>
<feature type="compositionally biased region" description="Basic and acidic residues" evidence="6">
    <location>
        <begin position="166"/>
        <end position="175"/>
    </location>
</feature>
<sequence>MEQTSAASPLPPMASHNEPVPADPENAPQLEPATISGWLHKAGATEGDAQRRWFVLRGASLSYFTSPEDPAARRTLDVSGAEVSKAGVGPTGRSKLQIKARASADAAARVYLLEAESTIELDYWVDALAAAAAGSVRAPSEAAPPLEEEGFPDLEEAGVDLDEEAEGSRRSDGSARRLSAGGQEAESSRVVGGRAPSVSSGPLDVLALSIQGIELHEIYAPGDTPPPKQKSSALPWSMRDLSFRGHEKDTSSRGKPAGTGGFTGGWGSTYPQFLLPKDPSGFSNRLHTRSTSVASLLDVPPPDGWEWCGEWMIDTDLTRTRDGWMYAPHDFAELRRKLTDGQLVTDGEKDVKKYSVRWRRWVRPRRRVEGSLSRMRELRDVKGGLAPGGYHGAVPEEAVLCEGWLMVRRGNLWTPMWTLLVRGATARSFALLYCESFDSMRLLEAVACPPTPLGTTTRPPIPRNLAGGISAAELAKCFGVGTGEPCEGALHRAASPSDRTRWVEALANAWGEAAQEECEAEAEVEGVTPGQLRISILSASGLVAADRGGTSDPYATLQVKTGRGTFYKKTGVIQKTINPTWNADFQFEQIMMESTEVTLLVKDWNIVHDSETLGQVDFKLSTLQLPKSGAMELRIFKLNDATERRMKRSATGHLRVMIGWAQVMELRASYFGAKTDANLLDFEELDGASEGDSDKEEEKEPEESEKEENRIQVTPPKGEYQLQVHVIEARDLVGRDAGGMSDPMVEISCFGERQRTSTKNSTASPVWDEQLFLSGKDIDEEKLNQTQIQISVYDMDAITKDLVGQFSIDALNVYYGKHHELYKQWVALSAPESARKSMLGSVAAGGVQGYLKLSVVLLGPNDKAVLHEDDDDDEAGGIMMPPSMKKELVFLRIGVVRAEKLPAMDTTLLGGKKKGAAIDAYVKLRFNGYKAKTSIIKSQSPAWMAEFWIPMLIPAVGGLCQVEVKDSDIGATDSTVDIITVNFDQVLKGQMPKIGWLHMFGLGDEANEAAASGMYSYLKAGVRGRRGKRSELRKNASYYESEWRGKILLALSVERQREDKPLPEKLMTRGMNPPPHDPQTEEYELRCAVLYGTDMANAQDAKKASSEVCIEAVVEEHVYRSEKRTVRYGAANFLKLENSPDSEWAPGILRKINGERPLTLPTDDRQLPDVIVYVCNDKGKRIAFQRFPGKELMGRSLSLSPLWQTMKPTAPFTATPGKPLPSLLMSIALCKKADSEEIARRATFADRAPAVLWPPPVTVMPKRSILQAYEVRLHLYQGKNLPAKDSNGVLDAYVVATLGGQRLLPTGKSKFQHSSIQRETTYPLWYETLRLARWLPPLAYSPDLVISVWDSDDFPGDADDFAGMARVGLRNCLVKPGGKPLEPRWLQLQGRGLYAGSGELLVMVEVIPLKYAAIADNTSNEGERPPLHLTPEADLPILQPQTNKCTVNLAILGLRGVKIARQMKTNTPVRMVSKPKKPFVELDVGQRKGGKGSQWQMRRTKASSLPSAENPSFMELLQMPLNLPTNPMFFPTINVRVRDTLYGGLKKPLLGTSSIQLDKRVSSEIASSTAFKEVPGTATVETWENERWYPVVGWTAQMLPTDPPHWSSGGTPFKELPKDSTEFDLPSQEWVWISDWVLDLTINSKDPEGWGYALGFEAGASAFSLGEWMAGDGVRRRRWYRTRQRTDQAAQMMQEKQRRATGMSKLQLLDAPEPDMQGWLFKVGSGGESDVKRCWFVLRGTTLAYFDAPTDAAARRTIDVEGSSTTFEGFSTAGRPKLYIRGTEGRVYMAEAESKAECDTWVVALNGASQLHPGVPADTDALPGSPSMAAGVRADAELPIAEDDVDLGIAANTDESEGAGLLHAERSTKRVSISTSSLEVVRVTPDAELGEVQVLEDAVNAEVAAEQDEDDAGEDAFGEFEGAAPEQKTLREDTMKEANSEALLKLRLIDLAGQLEKAYDEKAMVLNPAVVVEVKKKVSTVAASRRHDDDPDAVLATVNKVGSMGLKAAGTVVAAGSRLGKSAKQKKELYECKKKIDKIQALIKQTKIELDALLDNDIPEYMINRQTRKNALEDELGELPFDTFEIMAGTEGKEVRVAIMKAVVRVGMKGEPLPPADQALLDAMMRPQEYVVRAYILSARNLVPMDTDGASDPYIVISLGDQKVDDRKNHIDNVTTAHFYKMFEFKTRLPGDALMKIDIMDFDDFGKWSDDLIGSTTVDLEDRVFSERWKRDLSACPPVEWRNLYSPLSKHPQGMLEMWVDILDPRAGDLPPPIDIAPPPVQKWELRVIVWSGKNLPDDVDDSGLADWYVGVEFSGNKKRYTDTHFRAKNGKASWNWRFKIPVDMDSFMKHQRLTVQIWDKDITADDCGGECSVSLTRWMKRIYKRGTTTPQYWHAIDENEDKGGGGASSGTGGKKFKFKTNEGGIGSLSELAEGLLAKEPLLGEEDEELKEHKFWWPLMRPAESREKGNVWGLDGKTPPMLLISVQMVPEQKFEELPCGHGRSEPNENPVLPKPVGRLRFTLNPFAMFYQILGPKLCKKLMAFLGIIICLLLMYYMLPVIFSNVITAPITG</sequence>
<accession>A0AB34J7S2</accession>
<protein>
    <recommendedName>
        <fullName evidence="12">Calmodulin</fullName>
    </recommendedName>
</protein>
<dbReference type="InterPro" id="IPR011993">
    <property type="entry name" value="PH-like_dom_sf"/>
</dbReference>
<dbReference type="PROSITE" id="PS50003">
    <property type="entry name" value="PH_DOMAIN"/>
    <property type="match status" value="2"/>
</dbReference>
<dbReference type="PANTHER" id="PTHR12546:SF33">
    <property type="entry name" value="SPERM VESICLE FUSION PROTEIN FER-1"/>
    <property type="match status" value="1"/>
</dbReference>
<dbReference type="Gene3D" id="2.60.40.150">
    <property type="entry name" value="C2 domain"/>
    <property type="match status" value="6"/>
</dbReference>
<comment type="subcellular location">
    <subcellularLocation>
        <location evidence="1">Membrane</location>
        <topology evidence="1">Single-pass membrane protein</topology>
    </subcellularLocation>
</comment>
<dbReference type="Pfam" id="PF06398">
    <property type="entry name" value="Pex24p"/>
    <property type="match status" value="1"/>
</dbReference>
<dbReference type="EMBL" id="JBGBPQ010000012">
    <property type="protein sequence ID" value="KAL1514775.1"/>
    <property type="molecule type" value="Genomic_DNA"/>
</dbReference>
<evidence type="ECO:0000313" key="10">
    <source>
        <dbReference type="EMBL" id="KAL1514775.1"/>
    </source>
</evidence>
<dbReference type="InterPro" id="IPR012968">
    <property type="entry name" value="FerIin_dom"/>
</dbReference>
<dbReference type="InterPro" id="IPR010482">
    <property type="entry name" value="TECPR1-like_DysF"/>
</dbReference>
<feature type="domain" description="C2" evidence="9">
    <location>
        <begin position="510"/>
        <end position="633"/>
    </location>
</feature>
<dbReference type="GO" id="GO:0007009">
    <property type="term" value="P:plasma membrane organization"/>
    <property type="evidence" value="ECO:0007669"/>
    <property type="project" value="TreeGrafter"/>
</dbReference>
<dbReference type="SMART" id="SM00239">
    <property type="entry name" value="C2"/>
    <property type="match status" value="7"/>
</dbReference>
<dbReference type="SMART" id="SM01202">
    <property type="entry name" value="FerI"/>
    <property type="match status" value="1"/>
</dbReference>
<evidence type="ECO:0000259" key="8">
    <source>
        <dbReference type="PROSITE" id="PS50003"/>
    </source>
</evidence>
<dbReference type="SMART" id="SM00233">
    <property type="entry name" value="PH"/>
    <property type="match status" value="3"/>
</dbReference>
<evidence type="ECO:0000256" key="6">
    <source>
        <dbReference type="SAM" id="MobiDB-lite"/>
    </source>
</evidence>
<feature type="region of interest" description="Disordered" evidence="6">
    <location>
        <begin position="1"/>
        <end position="42"/>
    </location>
</feature>
<dbReference type="Proteomes" id="UP001515480">
    <property type="component" value="Unassembled WGS sequence"/>
</dbReference>
<name>A0AB34J7S2_PRYPA</name>
<evidence type="ECO:0000256" key="4">
    <source>
        <dbReference type="ARBA" id="ARBA00022989"/>
    </source>
</evidence>
<dbReference type="PANTHER" id="PTHR12546">
    <property type="entry name" value="FER-1-LIKE"/>
    <property type="match status" value="1"/>
</dbReference>
<feature type="domain" description="C2" evidence="9">
    <location>
        <begin position="2112"/>
        <end position="2233"/>
    </location>
</feature>